<keyword evidence="6" id="KW-0031">Aminopeptidase</keyword>
<keyword evidence="11" id="KW-0472">Membrane</keyword>
<dbReference type="Pfam" id="PF00561">
    <property type="entry name" value="Abhydrolase_1"/>
    <property type="match status" value="1"/>
</dbReference>
<keyword evidence="9 14" id="KW-0378">Hydrolase</keyword>
<comment type="catalytic activity">
    <reaction evidence="1">
        <text>Release of N-terminal proline from a peptide.</text>
        <dbReference type="EC" id="3.4.11.5"/>
    </reaction>
</comment>
<evidence type="ECO:0000313" key="13">
    <source>
        <dbReference type="EMBL" id="MBC8600812.1"/>
    </source>
</evidence>
<dbReference type="InterPro" id="IPR005944">
    <property type="entry name" value="Pro_iminopeptidase"/>
</dbReference>
<dbReference type="EMBL" id="QREV01000005">
    <property type="protein sequence ID" value="RDU50539.1"/>
    <property type="molecule type" value="Genomic_DNA"/>
</dbReference>
<dbReference type="InterPro" id="IPR002410">
    <property type="entry name" value="Peptidase_S33"/>
</dbReference>
<proteinExistence type="inferred from homology"/>
<dbReference type="PRINTS" id="PR00793">
    <property type="entry name" value="PROAMNOPTASE"/>
</dbReference>
<protein>
    <recommendedName>
        <fullName evidence="5">Proline iminopeptidase</fullName>
        <ecNumber evidence="4">3.4.11.5</ecNumber>
    </recommendedName>
    <alternativeName>
        <fullName evidence="10">Prolyl aminopeptidase</fullName>
    </alternativeName>
</protein>
<keyword evidence="16" id="KW-1185">Reference proteome</keyword>
<dbReference type="EC" id="3.4.11.5" evidence="4"/>
<evidence type="ECO:0000256" key="1">
    <source>
        <dbReference type="ARBA" id="ARBA00001585"/>
    </source>
</evidence>
<evidence type="ECO:0000256" key="9">
    <source>
        <dbReference type="ARBA" id="ARBA00022801"/>
    </source>
</evidence>
<evidence type="ECO:0000259" key="12">
    <source>
        <dbReference type="Pfam" id="PF00561"/>
    </source>
</evidence>
<dbReference type="EMBL" id="JACRTI010000005">
    <property type="protein sequence ID" value="MBC8600812.1"/>
    <property type="molecule type" value="Genomic_DNA"/>
</dbReference>
<dbReference type="GO" id="GO:0005737">
    <property type="term" value="C:cytoplasm"/>
    <property type="evidence" value="ECO:0007669"/>
    <property type="project" value="UniProtKB-SubCell"/>
</dbReference>
<dbReference type="SUPFAM" id="SSF53474">
    <property type="entry name" value="alpha/beta-Hydrolases"/>
    <property type="match status" value="1"/>
</dbReference>
<dbReference type="InterPro" id="IPR000073">
    <property type="entry name" value="AB_hydrolase_1"/>
</dbReference>
<evidence type="ECO:0000256" key="10">
    <source>
        <dbReference type="ARBA" id="ARBA00029605"/>
    </source>
</evidence>
<dbReference type="InterPro" id="IPR029058">
    <property type="entry name" value="AB_hydrolase_fold"/>
</dbReference>
<evidence type="ECO:0000313" key="15">
    <source>
        <dbReference type="Proteomes" id="UP000256321"/>
    </source>
</evidence>
<dbReference type="RefSeq" id="WP_115498325.1">
    <property type="nucleotide sequence ID" value="NZ_JACRTI010000005.1"/>
</dbReference>
<feature type="domain" description="AB hydrolase-1" evidence="12">
    <location>
        <begin position="66"/>
        <end position="336"/>
    </location>
</feature>
<feature type="transmembrane region" description="Helical" evidence="11">
    <location>
        <begin position="9"/>
        <end position="29"/>
    </location>
</feature>
<dbReference type="Gene3D" id="3.40.50.1820">
    <property type="entry name" value="alpha/beta hydrolase"/>
    <property type="match status" value="1"/>
</dbReference>
<evidence type="ECO:0000256" key="2">
    <source>
        <dbReference type="ARBA" id="ARBA00004496"/>
    </source>
</evidence>
<evidence type="ECO:0000256" key="8">
    <source>
        <dbReference type="ARBA" id="ARBA00022670"/>
    </source>
</evidence>
<evidence type="ECO:0000313" key="14">
    <source>
        <dbReference type="EMBL" id="RDU50539.1"/>
    </source>
</evidence>
<evidence type="ECO:0000256" key="6">
    <source>
        <dbReference type="ARBA" id="ARBA00022438"/>
    </source>
</evidence>
<dbReference type="AlphaFoldDB" id="A0A3D8HHT6"/>
<reference evidence="14 15" key="1">
    <citation type="submission" date="2018-07" db="EMBL/GenBank/DDBJ databases">
        <title>Parabacteroides acidifaciens nov. sp., isolated from human feces.</title>
        <authorList>
            <person name="Wang Y.J."/>
        </authorList>
    </citation>
    <scope>NUCLEOTIDE SEQUENCE [LARGE SCALE GENOMIC DNA]</scope>
    <source>
        <strain evidence="14 15">426-9</strain>
    </source>
</reference>
<evidence type="ECO:0000256" key="4">
    <source>
        <dbReference type="ARBA" id="ARBA00012568"/>
    </source>
</evidence>
<comment type="similarity">
    <text evidence="3">Belongs to the peptidase S33 family.</text>
</comment>
<dbReference type="Proteomes" id="UP000629596">
    <property type="component" value="Unassembled WGS sequence"/>
</dbReference>
<dbReference type="PANTHER" id="PTHR43722">
    <property type="entry name" value="PROLINE IMINOPEPTIDASE"/>
    <property type="match status" value="1"/>
</dbReference>
<dbReference type="Proteomes" id="UP000256321">
    <property type="component" value="Unassembled WGS sequence"/>
</dbReference>
<keyword evidence="8" id="KW-0645">Protease</keyword>
<gene>
    <name evidence="14" type="ORF">DWU89_03695</name>
    <name evidence="13" type="ORF">H8784_03645</name>
</gene>
<evidence type="ECO:0000256" key="11">
    <source>
        <dbReference type="SAM" id="Phobius"/>
    </source>
</evidence>
<evidence type="ECO:0000256" key="5">
    <source>
        <dbReference type="ARBA" id="ARBA00021843"/>
    </source>
</evidence>
<comment type="subcellular location">
    <subcellularLocation>
        <location evidence="2">Cytoplasm</location>
    </subcellularLocation>
</comment>
<organism evidence="14 15">
    <name type="scientific">Parabacteroides acidifaciens</name>
    <dbReference type="NCBI Taxonomy" id="2290935"/>
    <lineage>
        <taxon>Bacteria</taxon>
        <taxon>Pseudomonadati</taxon>
        <taxon>Bacteroidota</taxon>
        <taxon>Bacteroidia</taxon>
        <taxon>Bacteroidales</taxon>
        <taxon>Tannerellaceae</taxon>
        <taxon>Parabacteroides</taxon>
    </lineage>
</organism>
<dbReference type="PANTHER" id="PTHR43722:SF1">
    <property type="entry name" value="PROLINE IMINOPEPTIDASE"/>
    <property type="match status" value="1"/>
</dbReference>
<dbReference type="GO" id="GO:0004177">
    <property type="term" value="F:aminopeptidase activity"/>
    <property type="evidence" value="ECO:0007669"/>
    <property type="project" value="UniProtKB-KW"/>
</dbReference>
<evidence type="ECO:0000256" key="3">
    <source>
        <dbReference type="ARBA" id="ARBA00010088"/>
    </source>
</evidence>
<name>A0A3D8HHT6_9BACT</name>
<reference evidence="13 16" key="2">
    <citation type="submission" date="2020-08" db="EMBL/GenBank/DDBJ databases">
        <title>Genome public.</title>
        <authorList>
            <person name="Liu C."/>
            <person name="Sun Q."/>
        </authorList>
    </citation>
    <scope>NUCLEOTIDE SEQUENCE [LARGE SCALE GENOMIC DNA]</scope>
    <source>
        <strain evidence="13 16">426_9</strain>
    </source>
</reference>
<keyword evidence="11" id="KW-1133">Transmembrane helix</keyword>
<dbReference type="GO" id="GO:0006508">
    <property type="term" value="P:proteolysis"/>
    <property type="evidence" value="ECO:0007669"/>
    <property type="project" value="UniProtKB-KW"/>
</dbReference>
<keyword evidence="11" id="KW-0812">Transmembrane</keyword>
<keyword evidence="7" id="KW-0963">Cytoplasm</keyword>
<sequence>MLKKILKIILWIVGVVAGLVVLLLLSIWISSGNTPEGGTKIAKKGWAEIGGIKQGYFIRGEDERNPVILFLHGGPGSPELSMIKDTELEKYFTICYWDQRGAGMTFDSDTDPATMNTAQLVEDTQQITDSLRSWYGVDKVYLMGHSWGSFLGIKTIGKYPELYHAYIGIGQVCHQLESERLAYDYLVAQAREAGDTGTVEAFAAYDKNSNDFPSNEYLLKVRTIAMNKYGVGIKHKDISMLDIAKDLLYYQGYTLGEKLNYLRGTMFSLNMFHEVIDDNLFETSTRFEIPIYIIQGKYDYQVSYDLAKEYLDSIDAPKKAFFTFDESAHSPNLEEPERFVEVVRSIAKQ</sequence>
<accession>A0A3D8HHT6</accession>
<evidence type="ECO:0000313" key="16">
    <source>
        <dbReference type="Proteomes" id="UP000629596"/>
    </source>
</evidence>
<comment type="caution">
    <text evidence="14">The sequence shown here is derived from an EMBL/GenBank/DDBJ whole genome shotgun (WGS) entry which is preliminary data.</text>
</comment>
<evidence type="ECO:0000256" key="7">
    <source>
        <dbReference type="ARBA" id="ARBA00022490"/>
    </source>
</evidence>